<keyword evidence="1" id="KW-0812">Transmembrane</keyword>
<accession>S6B1H7</accession>
<evidence type="ECO:0000256" key="1">
    <source>
        <dbReference type="SAM" id="Phobius"/>
    </source>
</evidence>
<dbReference type="Proteomes" id="UP000015503">
    <property type="component" value="Chromosome"/>
</dbReference>
<keyword evidence="4" id="KW-1185">Reference proteome</keyword>
<gene>
    <name evidence="3" type="ORF">PCA10_53190</name>
</gene>
<dbReference type="Pfam" id="PF13163">
    <property type="entry name" value="DUF3999"/>
    <property type="match status" value="1"/>
</dbReference>
<evidence type="ECO:0000313" key="3">
    <source>
        <dbReference type="EMBL" id="BAN51051.1"/>
    </source>
</evidence>
<feature type="chain" id="PRO_5004536619" description="DUF3999 domain-containing protein" evidence="2">
    <location>
        <begin position="28"/>
        <end position="461"/>
    </location>
</feature>
<feature type="transmembrane region" description="Helical" evidence="1">
    <location>
        <begin position="433"/>
        <end position="454"/>
    </location>
</feature>
<dbReference type="Gene3D" id="2.60.120.260">
    <property type="entry name" value="Galactose-binding domain-like"/>
    <property type="match status" value="1"/>
</dbReference>
<dbReference type="AlphaFoldDB" id="S6B1H7"/>
<evidence type="ECO:0008006" key="5">
    <source>
        <dbReference type="Google" id="ProtNLM"/>
    </source>
</evidence>
<proteinExistence type="predicted"/>
<keyword evidence="1" id="KW-0472">Membrane</keyword>
<keyword evidence="1" id="KW-1133">Transmembrane helix</keyword>
<dbReference type="HOGENOM" id="CLU_033800_1_0_6"/>
<organism evidence="3 4">
    <name type="scientific">Metapseudomonas resinovorans NBRC 106553</name>
    <dbReference type="NCBI Taxonomy" id="1245471"/>
    <lineage>
        <taxon>Bacteria</taxon>
        <taxon>Pseudomonadati</taxon>
        <taxon>Pseudomonadota</taxon>
        <taxon>Gammaproteobacteria</taxon>
        <taxon>Pseudomonadales</taxon>
        <taxon>Pseudomonadaceae</taxon>
        <taxon>Metapseudomonas</taxon>
    </lineage>
</organism>
<dbReference type="InterPro" id="IPR025060">
    <property type="entry name" value="DUF3999"/>
</dbReference>
<feature type="signal peptide" evidence="2">
    <location>
        <begin position="1"/>
        <end position="27"/>
    </location>
</feature>
<protein>
    <recommendedName>
        <fullName evidence="5">DUF3999 domain-containing protein</fullName>
    </recommendedName>
</protein>
<evidence type="ECO:0000256" key="2">
    <source>
        <dbReference type="SAM" id="SignalP"/>
    </source>
</evidence>
<dbReference type="eggNOG" id="ENOG5031WM6">
    <property type="taxonomic scope" value="Bacteria"/>
</dbReference>
<evidence type="ECO:0000313" key="4">
    <source>
        <dbReference type="Proteomes" id="UP000015503"/>
    </source>
</evidence>
<dbReference type="KEGG" id="pre:PCA10_53190"/>
<dbReference type="EMBL" id="AP013068">
    <property type="protein sequence ID" value="BAN51051.1"/>
    <property type="molecule type" value="Genomic_DNA"/>
</dbReference>
<dbReference type="PATRIC" id="fig|1245471.3.peg.5403"/>
<dbReference type="RefSeq" id="WP_016495177.1">
    <property type="nucleotide sequence ID" value="NC_021499.1"/>
</dbReference>
<keyword evidence="2" id="KW-0732">Signal</keyword>
<dbReference type="OrthoDB" id="5405606at2"/>
<name>S6B1H7_METRE</name>
<dbReference type="STRING" id="1245471.PCA10_53190"/>
<sequence length="461" mass="50135">MILSSFLPQSGLALLAGLGLFCQPVLAAEQVEDFSTHVELRLDGEGPWYRMDLPMSLHFAARHADLRDLRVFNAEGEALAYALTRSSASEHRARHEHALRVFPLRGAIDAAASLPSVRVERSTTGTVVQVVPDGPAAAGETVRGWLLDTSAVQAPLEQLSLDWHSDAEGFQRFSIEASDDLQHWTSWGEGQVARLSFADQRIDQREVTLPGQSARYLRLLWLSPQQAPELTAAKVVSASRESQPAAMAWSAPLEPVSQKDGQYVWDLPLGLPIERLRIAVERSGSLLPVQVEARRDGAPQWQPLASGLLYRLPQDGKEVAREELDLPGWMAAKQLRLTVDQRAGGFGQQVPRLEVGMHATQLVFLARGTPPFTLALGSLDAPRVEMPLGTLVPGFDGASLEKMGVAHGLAIPPQVGLHQAERLSAGQVVWKRIGLWAVLLLGVGLLGGMAFSLLRRPPAQS</sequence>
<reference evidence="3 4" key="1">
    <citation type="journal article" date="2013" name="Genome Announc.">
        <title>Complete Genome Sequence of the Carbazole Degrader Pseudomonas resinovorans Strain CA10 (NBRC 106553).</title>
        <authorList>
            <person name="Shintani M."/>
            <person name="Hosoyama A."/>
            <person name="Ohji S."/>
            <person name="Tsuchikane K."/>
            <person name="Takarada H."/>
            <person name="Yamazoe A."/>
            <person name="Fujita N."/>
            <person name="Nojiri H."/>
        </authorList>
    </citation>
    <scope>NUCLEOTIDE SEQUENCE [LARGE SCALE GENOMIC DNA]</scope>
    <source>
        <strain evidence="3 4">NBRC 106553</strain>
    </source>
</reference>